<keyword evidence="10" id="KW-1038">Host endoplasmic reticulum</keyword>
<keyword evidence="7 13" id="KW-1133">Transmembrane helix</keyword>
<name>A0A8B0FBY7_PVX</name>
<dbReference type="EMBL" id="MT752685">
    <property type="protein sequence ID" value="QTU68093.1"/>
    <property type="molecule type" value="Genomic_RNA"/>
</dbReference>
<dbReference type="InterPro" id="IPR003411">
    <property type="entry name" value="TGBp3"/>
</dbReference>
<evidence type="ECO:0000256" key="13">
    <source>
        <dbReference type="SAM" id="Phobius"/>
    </source>
</evidence>
<evidence type="ECO:0000256" key="6">
    <source>
        <dbReference type="ARBA" id="ARBA00022870"/>
    </source>
</evidence>
<accession>A0A8B0FBY7</accession>
<comment type="function">
    <text evidence="11">Plays a role in viral cell-to-cell propagation, by facilitating genome transport to neighboring plant cells through plasmosdesmata. May induce the formation of granular vesicles derived from the Endoplasmic reticulum, which align on actin filaments.</text>
</comment>
<comment type="subcellular location">
    <subcellularLocation>
        <location evidence="1">Host endoplasmic reticulum membrane</location>
    </subcellularLocation>
</comment>
<keyword evidence="5 13" id="KW-0812">Transmembrane</keyword>
<dbReference type="Pfam" id="PF02495">
    <property type="entry name" value="TGBp3"/>
    <property type="match status" value="1"/>
</dbReference>
<sequence length="71" mass="7742">MEANVYLNAIILALVATIIAVISINLTRPEPCVIRITGESITVHACHIDSETIKALANLKPLSVERLSFQE</sequence>
<evidence type="ECO:0000256" key="10">
    <source>
        <dbReference type="ARBA" id="ARBA00023184"/>
    </source>
</evidence>
<evidence type="ECO:0000256" key="1">
    <source>
        <dbReference type="ARBA" id="ARBA00004625"/>
    </source>
</evidence>
<evidence type="ECO:0000256" key="4">
    <source>
        <dbReference type="ARBA" id="ARBA00022448"/>
    </source>
</evidence>
<keyword evidence="4" id="KW-0813">Transport</keyword>
<evidence type="ECO:0000256" key="12">
    <source>
        <dbReference type="ARBA" id="ARBA00033148"/>
    </source>
</evidence>
<dbReference type="GO" id="GO:0044167">
    <property type="term" value="C:host cell endoplasmic reticulum membrane"/>
    <property type="evidence" value="ECO:0007669"/>
    <property type="project" value="UniProtKB-SubCell"/>
</dbReference>
<keyword evidence="6" id="KW-1043">Host membrane</keyword>
<organism evidence="14">
    <name type="scientific">Potato virus X</name>
    <name type="common">PVX</name>
    <dbReference type="NCBI Taxonomy" id="12183"/>
    <lineage>
        <taxon>Viruses</taxon>
        <taxon>Riboviria</taxon>
        <taxon>Orthornavirae</taxon>
        <taxon>Kitrinoviricota</taxon>
        <taxon>Alsuviricetes</taxon>
        <taxon>Tymovirales</taxon>
        <taxon>Alphaflexiviridae</taxon>
        <taxon>Potexvirus</taxon>
        <taxon>Potexvirus ecspotati</taxon>
    </lineage>
</organism>
<evidence type="ECO:0000256" key="8">
    <source>
        <dbReference type="ARBA" id="ARBA00023031"/>
    </source>
</evidence>
<evidence type="ECO:0000256" key="11">
    <source>
        <dbReference type="ARBA" id="ARBA00025270"/>
    </source>
</evidence>
<reference evidence="14" key="1">
    <citation type="submission" date="2020-07" db="EMBL/GenBank/DDBJ databases">
        <authorList>
            <person name="Fuentes S.S."/>
        </authorList>
    </citation>
    <scope>NUCLEOTIDE SEQUENCE</scope>
    <source>
        <strain evidence="14">Cus075</strain>
    </source>
</reference>
<evidence type="ECO:0000256" key="5">
    <source>
        <dbReference type="ARBA" id="ARBA00022692"/>
    </source>
</evidence>
<evidence type="ECO:0000256" key="9">
    <source>
        <dbReference type="ARBA" id="ARBA00023136"/>
    </source>
</evidence>
<evidence type="ECO:0000313" key="14">
    <source>
        <dbReference type="EMBL" id="QTU68093.1"/>
    </source>
</evidence>
<reference evidence="14" key="2">
    <citation type="journal article" name="Viruses">
        <title>The Phylogeography of Potato Virus X Shows the Fingerprints of Its Human Vector.</title>
        <authorList>
            <person name="Fuentes S."/>
            <person name="Gibbs A.J."/>
            <person name="Hajizadeh M."/>
            <person name="Perez A."/>
            <person name="Adams I.P."/>
            <person name="Fribourg C.E."/>
            <person name="Kreuze J."/>
            <person name="Fox A."/>
            <person name="Boonham N."/>
            <person name="Jones R.A.C."/>
        </authorList>
    </citation>
    <scope>NUCLEOTIDE SEQUENCE</scope>
    <source>
        <strain evidence="14">Cus075</strain>
    </source>
</reference>
<dbReference type="GO" id="GO:0046740">
    <property type="term" value="P:transport of virus in host, cell to cell"/>
    <property type="evidence" value="ECO:0007669"/>
    <property type="project" value="UniProtKB-KW"/>
</dbReference>
<feature type="transmembrane region" description="Helical" evidence="13">
    <location>
        <begin position="6"/>
        <end position="26"/>
    </location>
</feature>
<keyword evidence="8" id="KW-0916">Viral movement protein</keyword>
<evidence type="ECO:0000256" key="3">
    <source>
        <dbReference type="ARBA" id="ARBA00013812"/>
    </source>
</evidence>
<organismHost>
    <name type="scientific">Brassica campestris</name>
    <name type="common">Field mustard</name>
    <dbReference type="NCBI Taxonomy" id="3711"/>
</organismHost>
<proteinExistence type="inferred from homology"/>
<organismHost>
    <name type="scientific">Solanum tuberosum</name>
    <name type="common">Potato</name>
    <dbReference type="NCBI Taxonomy" id="4113"/>
</organismHost>
<protein>
    <recommendedName>
        <fullName evidence="3">Movement protein TGBp3</fullName>
    </recommendedName>
    <alternativeName>
        <fullName evidence="12">Triple gene block 3 protein</fullName>
    </alternativeName>
</protein>
<evidence type="ECO:0000256" key="2">
    <source>
        <dbReference type="ARBA" id="ARBA00010355"/>
    </source>
</evidence>
<keyword evidence="9 13" id="KW-0472">Membrane</keyword>
<comment type="similarity">
    <text evidence="2">Belongs to the Tymovirales TGBp3 protein family.</text>
</comment>
<evidence type="ECO:0000256" key="7">
    <source>
        <dbReference type="ARBA" id="ARBA00022989"/>
    </source>
</evidence>